<feature type="region of interest" description="Disordered" evidence="2">
    <location>
        <begin position="416"/>
        <end position="480"/>
    </location>
</feature>
<dbReference type="InterPro" id="IPR011993">
    <property type="entry name" value="PH-like_dom_sf"/>
</dbReference>
<feature type="region of interest" description="Disordered" evidence="2">
    <location>
        <begin position="184"/>
        <end position="221"/>
    </location>
</feature>
<dbReference type="InterPro" id="IPR031313">
    <property type="entry name" value="Sin1_PH_dom"/>
</dbReference>
<dbReference type="EMBL" id="JAEPRC010000437">
    <property type="protein sequence ID" value="KAG2197250.1"/>
    <property type="molecule type" value="Genomic_DNA"/>
</dbReference>
<evidence type="ECO:0000313" key="5">
    <source>
        <dbReference type="EMBL" id="KAG2197250.1"/>
    </source>
</evidence>
<organism evidence="5 6">
    <name type="scientific">Mucor plumbeus</name>
    <dbReference type="NCBI Taxonomy" id="97098"/>
    <lineage>
        <taxon>Eukaryota</taxon>
        <taxon>Fungi</taxon>
        <taxon>Fungi incertae sedis</taxon>
        <taxon>Mucoromycota</taxon>
        <taxon>Mucoromycotina</taxon>
        <taxon>Mucoromycetes</taxon>
        <taxon>Mucorales</taxon>
        <taxon>Mucorineae</taxon>
        <taxon>Mucoraceae</taxon>
        <taxon>Mucor</taxon>
    </lineage>
</organism>
<name>A0A8H7QT16_9FUNG</name>
<feature type="compositionally biased region" description="Basic and acidic residues" evidence="2">
    <location>
        <begin position="421"/>
        <end position="438"/>
    </location>
</feature>
<dbReference type="InterPro" id="IPR031567">
    <property type="entry name" value="CRIM_dom"/>
</dbReference>
<evidence type="ECO:0000259" key="3">
    <source>
        <dbReference type="Pfam" id="PF16978"/>
    </source>
</evidence>
<dbReference type="Pfam" id="PF16979">
    <property type="entry name" value="SIN1_PH"/>
    <property type="match status" value="1"/>
</dbReference>
<dbReference type="GO" id="GO:0005546">
    <property type="term" value="F:phosphatidylinositol-4,5-bisphosphate binding"/>
    <property type="evidence" value="ECO:0007669"/>
    <property type="project" value="TreeGrafter"/>
</dbReference>
<proteinExistence type="inferred from homology"/>
<comment type="similarity">
    <text evidence="1">Belongs to the SIN1 family.</text>
</comment>
<evidence type="ECO:0000256" key="2">
    <source>
        <dbReference type="SAM" id="MobiDB-lite"/>
    </source>
</evidence>
<feature type="compositionally biased region" description="Polar residues" evidence="2">
    <location>
        <begin position="184"/>
        <end position="208"/>
    </location>
</feature>
<accession>A0A8H7QT16</accession>
<reference evidence="5" key="1">
    <citation type="submission" date="2020-12" db="EMBL/GenBank/DDBJ databases">
        <title>Metabolic potential, ecology and presence of endohyphal bacteria is reflected in genomic diversity of Mucoromycotina.</title>
        <authorList>
            <person name="Muszewska A."/>
            <person name="Okrasinska A."/>
            <person name="Steczkiewicz K."/>
            <person name="Drgas O."/>
            <person name="Orlowska M."/>
            <person name="Perlinska-Lenart U."/>
            <person name="Aleksandrzak-Piekarczyk T."/>
            <person name="Szatraj K."/>
            <person name="Zielenkiewicz U."/>
            <person name="Pilsyk S."/>
            <person name="Malc E."/>
            <person name="Mieczkowski P."/>
            <person name="Kruszewska J.S."/>
            <person name="Biernat P."/>
            <person name="Pawlowska J."/>
        </authorList>
    </citation>
    <scope>NUCLEOTIDE SEQUENCE</scope>
    <source>
        <strain evidence="5">CBS 226.32</strain>
    </source>
</reference>
<feature type="compositionally biased region" description="Low complexity" evidence="2">
    <location>
        <begin position="444"/>
        <end position="457"/>
    </location>
</feature>
<gene>
    <name evidence="5" type="ORF">INT46_005374</name>
</gene>
<sequence>MSLINDPLYLIHISRIKFLRMDERGERIISFPPTVMSDDYVRLAAPVYPEMQYCYSPVYDSFLNNEGHVTATNITSSPRTTKRNYRQRKPMTNIPNMRYNQYIAPGGTGGGGIGPGTGAAAMVAGQTISSRIQESNTDSEDDDIEVDKQTLLSSSGKPVLNNITSPMAAAGPLTIGTVSSVTRNALSPSVGPSTTTIANRSFPNTSLHPSVDSAIDPSPRSSIDDNAHPAFVTLTPHTATDVEETVVNGEPPLPSSATTIKSTANIPPPPPLEYTKKNLVASQRAKTSALSALIAEKATAAENPFAEFSFVSGKGESKSIKLCVYLPTSNKPYTPVSLVVRPDAITDDVIGYILYDYVEQKREPELDEAAYDLAEWVLLIAEDDGEIEDDLPAIDRTRNIGRVSFDQFALCRATPSQAKQNDIDRARMGRSKPDLETLRKKKAAMASPSVPAASTQHQQHHHQEDQQAQSSDNNDVTHFEMSPPYANMTSDESMAQTYTTHLMSQQQHQEPDASTVAVPVPSSKATLTKATMPMKPLKDFRIKLMTSEEVSATTSIPVYADMFIGDVLELVSRKRKLDPNQYMLTIADTNIIVQNDTTVESLKGITDLTFTKKGTALSIPSSTHLWRSPIKRKKDEVNHPMYFSTTESPTAGPSTANANEGLFSQYKKYNVSRKMPMFVSKRVYILAIDGDYIHLMPPEHKGMFDSVKTTSFHASAVRSCKQSKKVPTNFKIMILKERDFKTYDLEAENAKEANEICARIKLLMQVTKGV</sequence>
<dbReference type="Gene3D" id="2.30.29.30">
    <property type="entry name" value="Pleckstrin-homology domain (PH domain)/Phosphotyrosine-binding domain (PTB)"/>
    <property type="match status" value="1"/>
</dbReference>
<protein>
    <recommendedName>
        <fullName evidence="7">Stress-activated map kinase-interacting protein 1</fullName>
    </recommendedName>
</protein>
<evidence type="ECO:0000259" key="4">
    <source>
        <dbReference type="Pfam" id="PF16979"/>
    </source>
</evidence>
<evidence type="ECO:0000313" key="6">
    <source>
        <dbReference type="Proteomes" id="UP000650833"/>
    </source>
</evidence>
<comment type="caution">
    <text evidence="5">The sequence shown here is derived from an EMBL/GenBank/DDBJ whole genome shotgun (WGS) entry which is preliminary data.</text>
</comment>
<dbReference type="GO" id="GO:0005737">
    <property type="term" value="C:cytoplasm"/>
    <property type="evidence" value="ECO:0007669"/>
    <property type="project" value="TreeGrafter"/>
</dbReference>
<dbReference type="PANTHER" id="PTHR13335">
    <property type="entry name" value="TARGET OF RAPAMYCIN COMPLEX 2 SUBUNIT MAPKAP1"/>
    <property type="match status" value="1"/>
</dbReference>
<evidence type="ECO:0008006" key="7">
    <source>
        <dbReference type="Google" id="ProtNLM"/>
    </source>
</evidence>
<keyword evidence="6" id="KW-1185">Reference proteome</keyword>
<dbReference type="Proteomes" id="UP000650833">
    <property type="component" value="Unassembled WGS sequence"/>
</dbReference>
<dbReference type="GO" id="GO:0031932">
    <property type="term" value="C:TORC2 complex"/>
    <property type="evidence" value="ECO:0007669"/>
    <property type="project" value="InterPro"/>
</dbReference>
<feature type="domain" description="SIN1-type PH" evidence="4">
    <location>
        <begin position="665"/>
        <end position="765"/>
    </location>
</feature>
<dbReference type="OrthoDB" id="241990at2759"/>
<dbReference type="InterPro" id="IPR008828">
    <property type="entry name" value="Sin1/Avo1"/>
</dbReference>
<dbReference type="GO" id="GO:0005886">
    <property type="term" value="C:plasma membrane"/>
    <property type="evidence" value="ECO:0007669"/>
    <property type="project" value="TreeGrafter"/>
</dbReference>
<evidence type="ECO:0000256" key="1">
    <source>
        <dbReference type="ARBA" id="ARBA00009407"/>
    </source>
</evidence>
<dbReference type="Pfam" id="PF16978">
    <property type="entry name" value="CRIM"/>
    <property type="match status" value="1"/>
</dbReference>
<feature type="domain" description="CRIM" evidence="3">
    <location>
        <begin position="287"/>
        <end position="421"/>
    </location>
</feature>
<dbReference type="AlphaFoldDB" id="A0A8H7QT16"/>
<dbReference type="PANTHER" id="PTHR13335:SF1">
    <property type="entry name" value="TARGET OF RAPAMYCIN COMPLEX 2 SUBUNIT MAPKAP1"/>
    <property type="match status" value="1"/>
</dbReference>
<dbReference type="GO" id="GO:0038203">
    <property type="term" value="P:TORC2 signaling"/>
    <property type="evidence" value="ECO:0007669"/>
    <property type="project" value="TreeGrafter"/>
</dbReference>